<evidence type="ECO:0000256" key="2">
    <source>
        <dbReference type="ARBA" id="ARBA00005046"/>
    </source>
</evidence>
<dbReference type="NCBIfam" id="TIGR00177">
    <property type="entry name" value="molyb_syn"/>
    <property type="match status" value="1"/>
</dbReference>
<dbReference type="EC" id="2.10.1.1" evidence="3"/>
<organism evidence="11">
    <name type="scientific">freshwater metagenome</name>
    <dbReference type="NCBI Taxonomy" id="449393"/>
    <lineage>
        <taxon>unclassified sequences</taxon>
        <taxon>metagenomes</taxon>
        <taxon>ecological metagenomes</taxon>
    </lineage>
</organism>
<reference evidence="11" key="1">
    <citation type="submission" date="2020-05" db="EMBL/GenBank/DDBJ databases">
        <authorList>
            <person name="Chiriac C."/>
            <person name="Salcher M."/>
            <person name="Ghai R."/>
            <person name="Kavagutti S V."/>
        </authorList>
    </citation>
    <scope>NUCLEOTIDE SEQUENCE</scope>
</reference>
<dbReference type="Gene3D" id="2.40.340.10">
    <property type="entry name" value="MoeA, C-terminal, domain IV"/>
    <property type="match status" value="1"/>
</dbReference>
<keyword evidence="4" id="KW-0500">Molybdenum</keyword>
<dbReference type="Pfam" id="PF03454">
    <property type="entry name" value="MoeA_C"/>
    <property type="match status" value="1"/>
</dbReference>
<dbReference type="SMART" id="SM00852">
    <property type="entry name" value="MoCF_biosynth"/>
    <property type="match status" value="1"/>
</dbReference>
<evidence type="ECO:0000256" key="3">
    <source>
        <dbReference type="ARBA" id="ARBA00013269"/>
    </source>
</evidence>
<dbReference type="InterPro" id="IPR005110">
    <property type="entry name" value="MoeA_linker/N"/>
</dbReference>
<dbReference type="Gene3D" id="2.170.190.11">
    <property type="entry name" value="Molybdopterin biosynthesis moea protein, domain 3"/>
    <property type="match status" value="1"/>
</dbReference>
<keyword evidence="5" id="KW-0808">Transferase</keyword>
<evidence type="ECO:0000313" key="11">
    <source>
        <dbReference type="EMBL" id="CAB4908209.1"/>
    </source>
</evidence>
<dbReference type="AlphaFoldDB" id="A0A6J7GXF6"/>
<dbReference type="GO" id="GO:0005829">
    <property type="term" value="C:cytosol"/>
    <property type="evidence" value="ECO:0007669"/>
    <property type="project" value="TreeGrafter"/>
</dbReference>
<proteinExistence type="predicted"/>
<dbReference type="Pfam" id="PF00994">
    <property type="entry name" value="MoCF_biosynth"/>
    <property type="match status" value="1"/>
</dbReference>
<keyword evidence="6" id="KW-0479">Metal-binding</keyword>
<dbReference type="EMBL" id="CAFBMR010000014">
    <property type="protein sequence ID" value="CAB4908209.1"/>
    <property type="molecule type" value="Genomic_DNA"/>
</dbReference>
<accession>A0A6J7GXF6</accession>
<dbReference type="InterPro" id="IPR005111">
    <property type="entry name" value="MoeA_C_domain_IV"/>
</dbReference>
<dbReference type="InterPro" id="IPR036425">
    <property type="entry name" value="MoaB/Mog-like_dom_sf"/>
</dbReference>
<name>A0A6J7GXF6_9ZZZZ</name>
<dbReference type="GO" id="GO:0046872">
    <property type="term" value="F:metal ion binding"/>
    <property type="evidence" value="ECO:0007669"/>
    <property type="project" value="UniProtKB-KW"/>
</dbReference>
<comment type="catalytic activity">
    <reaction evidence="9">
        <text>adenylyl-molybdopterin + molybdate = Mo-molybdopterin + AMP + H(+)</text>
        <dbReference type="Rhea" id="RHEA:35047"/>
        <dbReference type="ChEBI" id="CHEBI:15378"/>
        <dbReference type="ChEBI" id="CHEBI:36264"/>
        <dbReference type="ChEBI" id="CHEBI:62727"/>
        <dbReference type="ChEBI" id="CHEBI:71302"/>
        <dbReference type="ChEBI" id="CHEBI:456215"/>
        <dbReference type="EC" id="2.10.1.1"/>
    </reaction>
</comment>
<dbReference type="FunFam" id="2.170.190.11:FF:000001">
    <property type="entry name" value="Molybdopterin molybdenumtransferase"/>
    <property type="match status" value="1"/>
</dbReference>
<dbReference type="InterPro" id="IPR036135">
    <property type="entry name" value="MoeA_linker/N_sf"/>
</dbReference>
<protein>
    <recommendedName>
        <fullName evidence="3">molybdopterin molybdotransferase</fullName>
        <ecNumber evidence="3">2.10.1.1</ecNumber>
    </recommendedName>
</protein>
<dbReference type="CDD" id="cd00887">
    <property type="entry name" value="MoeA"/>
    <property type="match status" value="1"/>
</dbReference>
<evidence type="ECO:0000256" key="8">
    <source>
        <dbReference type="ARBA" id="ARBA00023150"/>
    </source>
</evidence>
<dbReference type="Pfam" id="PF03453">
    <property type="entry name" value="MoeA_N"/>
    <property type="match status" value="1"/>
</dbReference>
<evidence type="ECO:0000256" key="1">
    <source>
        <dbReference type="ARBA" id="ARBA00001946"/>
    </source>
</evidence>
<comment type="pathway">
    <text evidence="2">Cofactor biosynthesis; molybdopterin biosynthesis.</text>
</comment>
<dbReference type="SUPFAM" id="SSF63867">
    <property type="entry name" value="MoeA C-terminal domain-like"/>
    <property type="match status" value="1"/>
</dbReference>
<evidence type="ECO:0000259" key="10">
    <source>
        <dbReference type="SMART" id="SM00852"/>
    </source>
</evidence>
<dbReference type="SUPFAM" id="SSF63882">
    <property type="entry name" value="MoeA N-terminal region -like"/>
    <property type="match status" value="1"/>
</dbReference>
<comment type="cofactor">
    <cofactor evidence="1">
        <name>Mg(2+)</name>
        <dbReference type="ChEBI" id="CHEBI:18420"/>
    </cofactor>
</comment>
<dbReference type="InterPro" id="IPR038987">
    <property type="entry name" value="MoeA-like"/>
</dbReference>
<dbReference type="InterPro" id="IPR001453">
    <property type="entry name" value="MoaB/Mog_dom"/>
</dbReference>
<evidence type="ECO:0000256" key="4">
    <source>
        <dbReference type="ARBA" id="ARBA00022505"/>
    </source>
</evidence>
<dbReference type="GO" id="GO:0061599">
    <property type="term" value="F:molybdopterin molybdotransferase activity"/>
    <property type="evidence" value="ECO:0007669"/>
    <property type="project" value="UniProtKB-EC"/>
</dbReference>
<dbReference type="UniPathway" id="UPA00344"/>
<dbReference type="NCBIfam" id="NF045515">
    <property type="entry name" value="Glp_gephyrin"/>
    <property type="match status" value="1"/>
</dbReference>
<dbReference type="PANTHER" id="PTHR10192:SF5">
    <property type="entry name" value="GEPHYRIN"/>
    <property type="match status" value="1"/>
</dbReference>
<dbReference type="Gene3D" id="3.40.980.10">
    <property type="entry name" value="MoaB/Mog-like domain"/>
    <property type="match status" value="1"/>
</dbReference>
<keyword evidence="8" id="KW-0501">Molybdenum cofactor biosynthesis</keyword>
<dbReference type="InterPro" id="IPR036688">
    <property type="entry name" value="MoeA_C_domain_IV_sf"/>
</dbReference>
<dbReference type="SUPFAM" id="SSF53218">
    <property type="entry name" value="Molybdenum cofactor biosynthesis proteins"/>
    <property type="match status" value="1"/>
</dbReference>
<keyword evidence="7" id="KW-0460">Magnesium</keyword>
<evidence type="ECO:0000256" key="6">
    <source>
        <dbReference type="ARBA" id="ARBA00022723"/>
    </source>
</evidence>
<dbReference type="PANTHER" id="PTHR10192">
    <property type="entry name" value="MOLYBDOPTERIN BIOSYNTHESIS PROTEIN"/>
    <property type="match status" value="1"/>
</dbReference>
<evidence type="ECO:0000256" key="5">
    <source>
        <dbReference type="ARBA" id="ARBA00022679"/>
    </source>
</evidence>
<feature type="domain" description="MoaB/Mog" evidence="10">
    <location>
        <begin position="179"/>
        <end position="318"/>
    </location>
</feature>
<sequence length="406" mass="42411">MRSVEDHIKHVLLGIAPLEPLVLPLQETLGCVLAEDVFAPWPLPSFDNSSMDGYAVISADVASATEVSPVSLDVIDDVAAGSRANVRVLPGTAVRIMTGAPMPDGADSVVPVEGTDGGTDNVLISRRVDAGAYIRRAGEDIVAGDRVQSAGDVIGPRQVAVLAAVGRGEVKVRPRPRVVVVSTGDELVEPGTAIRHGQVVDSNGVMLAMAAQAAGAEAFRSGPVADDEQRFMGAIEDQLIRADLVITSGGVSMGAYDTVKAALSKVGTVEFTKVAMQPGMPQGFGRLGPENTPIFTLPGNPVSSYISFELFVRPVIRRMLGQTELHRPTVRATCEQGFDSPSGKTQFMRAQLRVDSGRYVVIPIGGHGSHVLGGLSQSNALIVVPADVTRISDNDPVTVIDLGGAG</sequence>
<evidence type="ECO:0000256" key="9">
    <source>
        <dbReference type="ARBA" id="ARBA00047317"/>
    </source>
</evidence>
<dbReference type="GO" id="GO:0006777">
    <property type="term" value="P:Mo-molybdopterin cofactor biosynthetic process"/>
    <property type="evidence" value="ECO:0007669"/>
    <property type="project" value="UniProtKB-KW"/>
</dbReference>
<evidence type="ECO:0000256" key="7">
    <source>
        <dbReference type="ARBA" id="ARBA00022842"/>
    </source>
</evidence>
<gene>
    <name evidence="11" type="ORF">UFOPK3610_00598</name>
</gene>
<dbReference type="Gene3D" id="3.90.105.10">
    <property type="entry name" value="Molybdopterin biosynthesis moea protein, domain 2"/>
    <property type="match status" value="1"/>
</dbReference>
<dbReference type="FunFam" id="3.40.980.10:FF:000004">
    <property type="entry name" value="Molybdopterin molybdenumtransferase"/>
    <property type="match status" value="1"/>
</dbReference>